<protein>
    <recommendedName>
        <fullName evidence="4">Transcription factor domain-containing protein</fullName>
    </recommendedName>
</protein>
<reference evidence="2 3" key="1">
    <citation type="submission" date="2015-01" db="EMBL/GenBank/DDBJ databases">
        <title>The Genome Sequence of Exophiala sideris CBS121828.</title>
        <authorList>
            <consortium name="The Broad Institute Genomics Platform"/>
            <person name="Cuomo C."/>
            <person name="de Hoog S."/>
            <person name="Gorbushina A."/>
            <person name="Stielow B."/>
            <person name="Teixiera M."/>
            <person name="Abouelleil A."/>
            <person name="Chapman S.B."/>
            <person name="Priest M."/>
            <person name="Young S.K."/>
            <person name="Wortman J."/>
            <person name="Nusbaum C."/>
            <person name="Birren B."/>
        </authorList>
    </citation>
    <scope>NUCLEOTIDE SEQUENCE [LARGE SCALE GENOMIC DNA]</scope>
    <source>
        <strain evidence="2 3">CBS 121828</strain>
    </source>
</reference>
<accession>A0A0D1YQ07</accession>
<evidence type="ECO:0000313" key="2">
    <source>
        <dbReference type="EMBL" id="KIV83374.1"/>
    </source>
</evidence>
<gene>
    <name evidence="2" type="ORF">PV11_05405</name>
</gene>
<dbReference type="PANTHER" id="PTHR37540">
    <property type="entry name" value="TRANSCRIPTION FACTOR (ACR-2), PUTATIVE-RELATED-RELATED"/>
    <property type="match status" value="1"/>
</dbReference>
<name>A0A0D1YQ07_9EURO</name>
<dbReference type="Proteomes" id="UP000053599">
    <property type="component" value="Unassembled WGS sequence"/>
</dbReference>
<dbReference type="PANTHER" id="PTHR37540:SF5">
    <property type="entry name" value="TRANSCRIPTION FACTOR DOMAIN-CONTAINING PROTEIN"/>
    <property type="match status" value="1"/>
</dbReference>
<evidence type="ECO:0000256" key="1">
    <source>
        <dbReference type="SAM" id="MobiDB-lite"/>
    </source>
</evidence>
<dbReference type="HOGENOM" id="CLU_504354_0_0_1"/>
<organism evidence="2 3">
    <name type="scientific">Exophiala sideris</name>
    <dbReference type="NCBI Taxonomy" id="1016849"/>
    <lineage>
        <taxon>Eukaryota</taxon>
        <taxon>Fungi</taxon>
        <taxon>Dikarya</taxon>
        <taxon>Ascomycota</taxon>
        <taxon>Pezizomycotina</taxon>
        <taxon>Eurotiomycetes</taxon>
        <taxon>Chaetothyriomycetidae</taxon>
        <taxon>Chaetothyriales</taxon>
        <taxon>Herpotrichiellaceae</taxon>
        <taxon>Exophiala</taxon>
    </lineage>
</organism>
<evidence type="ECO:0008006" key="4">
    <source>
        <dbReference type="Google" id="ProtNLM"/>
    </source>
</evidence>
<sequence>MSSGSPMPSGRYLFINKRTEDVGKKDSGEEFIIRSHVHGEHRRQRKRARNKLLKQESIYGKRWPQARARVSDPITRPALPTQADLQPSGHPANHLKQRASTSSWRAGPAPVPRDKLRVGTVEPSKDTKSSEASQIQVPGTSPSSQWATGARHDKSSQNHFSGPSSLLGSGSSDPFSAAALPIPALKHGLISFWEHRFVRAVCPSGENQIWLERTKVMWLEEIRGALSVTSRLHGLFAGALIFLLQGMGPSQEKRQLASLAVQHKVSCLSSLRDDMTQPGLRLQVLKAMYIAATMHFFAGEILEADLHAKAIAALVKQVGGLCRLDRILTFQLVILDTNLAYVLLQRPRLETSDWEPGSWAEQPFAGFSHALASSNPASHVDIRTSNIIAKPCMATTWLKCLCLAMEYCKRIIFLNNWEQVNVEIQFNHLRHPLARILDRMTDAGKLEYVEVLFFLFFVGAVGEELGLMGPAVTTSTAANASTRWFSRHMAVIAVQLGDLEFKEAKALLQQFLYDACTLDLPLRALLARRAVLLQDAPRLP</sequence>
<feature type="compositionally biased region" description="Polar residues" evidence="1">
    <location>
        <begin position="130"/>
        <end position="147"/>
    </location>
</feature>
<feature type="compositionally biased region" description="Basic residues" evidence="1">
    <location>
        <begin position="37"/>
        <end position="52"/>
    </location>
</feature>
<feature type="compositionally biased region" description="Basic and acidic residues" evidence="1">
    <location>
        <begin position="112"/>
        <end position="129"/>
    </location>
</feature>
<evidence type="ECO:0000313" key="3">
    <source>
        <dbReference type="Proteomes" id="UP000053599"/>
    </source>
</evidence>
<dbReference type="EMBL" id="KN846952">
    <property type="protein sequence ID" value="KIV83374.1"/>
    <property type="molecule type" value="Genomic_DNA"/>
</dbReference>
<dbReference type="OrthoDB" id="4120742at2759"/>
<proteinExistence type="predicted"/>
<dbReference type="AlphaFoldDB" id="A0A0D1YQ07"/>
<feature type="region of interest" description="Disordered" evidence="1">
    <location>
        <begin position="37"/>
        <end position="168"/>
    </location>
</feature>